<dbReference type="InterPro" id="IPR002182">
    <property type="entry name" value="NB-ARC"/>
</dbReference>
<evidence type="ECO:0000256" key="5">
    <source>
        <dbReference type="ARBA" id="ARBA00022840"/>
    </source>
</evidence>
<feature type="coiled-coil region" evidence="6">
    <location>
        <begin position="28"/>
        <end position="55"/>
    </location>
</feature>
<keyword evidence="1" id="KW-0433">Leucine-rich repeat</keyword>
<dbReference type="Gene3D" id="1.10.8.430">
    <property type="entry name" value="Helical domain of apoptotic protease-activating factors"/>
    <property type="match status" value="1"/>
</dbReference>
<dbReference type="InterPro" id="IPR027417">
    <property type="entry name" value="P-loop_NTPase"/>
</dbReference>
<comment type="caution">
    <text evidence="11">The sequence shown here is derived from an EMBL/GenBank/DDBJ whole genome shotgun (WGS) entry which is preliminary data.</text>
</comment>
<keyword evidence="12" id="KW-1185">Reference proteome</keyword>
<dbReference type="Gene3D" id="1.20.5.4130">
    <property type="match status" value="1"/>
</dbReference>
<dbReference type="GO" id="GO:0006952">
    <property type="term" value="P:defense response"/>
    <property type="evidence" value="ECO:0007669"/>
    <property type="project" value="UniProtKB-KW"/>
</dbReference>
<dbReference type="InterPro" id="IPR041118">
    <property type="entry name" value="Rx_N"/>
</dbReference>
<keyword evidence="5" id="KW-0067">ATP-binding</keyword>
<reference evidence="11" key="1">
    <citation type="journal article" date="2023" name="bioRxiv">
        <title>Improved chromosome-level genome assembly for marigold (Tagetes erecta).</title>
        <authorList>
            <person name="Jiang F."/>
            <person name="Yuan L."/>
            <person name="Wang S."/>
            <person name="Wang H."/>
            <person name="Xu D."/>
            <person name="Wang A."/>
            <person name="Fan W."/>
        </authorList>
    </citation>
    <scope>NUCLEOTIDE SEQUENCE</scope>
    <source>
        <strain evidence="11">WSJ</strain>
        <tissue evidence="11">Leaf</tissue>
    </source>
</reference>
<protein>
    <recommendedName>
        <fullName evidence="13">NB-ARC</fullName>
    </recommendedName>
</protein>
<keyword evidence="6" id="KW-0175">Coiled coil</keyword>
<organism evidence="11 12">
    <name type="scientific">Tagetes erecta</name>
    <name type="common">African marigold</name>
    <dbReference type="NCBI Taxonomy" id="13708"/>
    <lineage>
        <taxon>Eukaryota</taxon>
        <taxon>Viridiplantae</taxon>
        <taxon>Streptophyta</taxon>
        <taxon>Embryophyta</taxon>
        <taxon>Tracheophyta</taxon>
        <taxon>Spermatophyta</taxon>
        <taxon>Magnoliopsida</taxon>
        <taxon>eudicotyledons</taxon>
        <taxon>Gunneridae</taxon>
        <taxon>Pentapetalae</taxon>
        <taxon>asterids</taxon>
        <taxon>campanulids</taxon>
        <taxon>Asterales</taxon>
        <taxon>Asteraceae</taxon>
        <taxon>Asteroideae</taxon>
        <taxon>Heliantheae alliance</taxon>
        <taxon>Tageteae</taxon>
        <taxon>Tagetes</taxon>
    </lineage>
</organism>
<evidence type="ECO:0000313" key="12">
    <source>
        <dbReference type="Proteomes" id="UP001229421"/>
    </source>
</evidence>
<feature type="domain" description="Disease resistance N-terminal" evidence="8">
    <location>
        <begin position="10"/>
        <end position="95"/>
    </location>
</feature>
<dbReference type="AlphaFoldDB" id="A0AAD8KCR6"/>
<feature type="domain" description="Disease resistance protein winged helix" evidence="9">
    <location>
        <begin position="428"/>
        <end position="496"/>
    </location>
</feature>
<dbReference type="GO" id="GO:0051707">
    <property type="term" value="P:response to other organism"/>
    <property type="evidence" value="ECO:0007669"/>
    <property type="project" value="UniProtKB-ARBA"/>
</dbReference>
<evidence type="ECO:0008006" key="13">
    <source>
        <dbReference type="Google" id="ProtNLM"/>
    </source>
</evidence>
<keyword evidence="4" id="KW-0611">Plant defense</keyword>
<dbReference type="PANTHER" id="PTHR36766">
    <property type="entry name" value="PLANT BROAD-SPECTRUM MILDEW RESISTANCE PROTEIN RPW8"/>
    <property type="match status" value="1"/>
</dbReference>
<proteinExistence type="predicted"/>
<dbReference type="PRINTS" id="PR00364">
    <property type="entry name" value="DISEASERSIST"/>
</dbReference>
<dbReference type="GO" id="GO:0005524">
    <property type="term" value="F:ATP binding"/>
    <property type="evidence" value="ECO:0007669"/>
    <property type="project" value="UniProtKB-KW"/>
</dbReference>
<dbReference type="Pfam" id="PF18052">
    <property type="entry name" value="Rx_N"/>
    <property type="match status" value="1"/>
</dbReference>
<dbReference type="Pfam" id="PF25019">
    <property type="entry name" value="LRR_R13L1-DRL21"/>
    <property type="match status" value="1"/>
</dbReference>
<accession>A0AAD8KCR6</accession>
<dbReference type="InterPro" id="IPR058922">
    <property type="entry name" value="WHD_DRP"/>
</dbReference>
<dbReference type="Pfam" id="PF00931">
    <property type="entry name" value="NB-ARC"/>
    <property type="match status" value="1"/>
</dbReference>
<evidence type="ECO:0000259" key="7">
    <source>
        <dbReference type="Pfam" id="PF00931"/>
    </source>
</evidence>
<keyword evidence="2" id="KW-0677">Repeat</keyword>
<dbReference type="GO" id="GO:0043531">
    <property type="term" value="F:ADP binding"/>
    <property type="evidence" value="ECO:0007669"/>
    <property type="project" value="InterPro"/>
</dbReference>
<feature type="domain" description="R13L1/DRL21-like LRR repeat region" evidence="10">
    <location>
        <begin position="690"/>
        <end position="814"/>
    </location>
</feature>
<dbReference type="InterPro" id="IPR038005">
    <property type="entry name" value="RX-like_CC"/>
</dbReference>
<dbReference type="Pfam" id="PF23559">
    <property type="entry name" value="WHD_DRP"/>
    <property type="match status" value="1"/>
</dbReference>
<dbReference type="InterPro" id="IPR056789">
    <property type="entry name" value="LRR_R13L1-DRL21"/>
</dbReference>
<dbReference type="SUPFAM" id="SSF52058">
    <property type="entry name" value="L domain-like"/>
    <property type="match status" value="2"/>
</dbReference>
<name>A0AAD8KCR6_TARER</name>
<evidence type="ECO:0000256" key="6">
    <source>
        <dbReference type="SAM" id="Coils"/>
    </source>
</evidence>
<dbReference type="CDD" id="cd14798">
    <property type="entry name" value="RX-CC_like"/>
    <property type="match status" value="1"/>
</dbReference>
<dbReference type="PANTHER" id="PTHR36766:SF61">
    <property type="entry name" value="NB-ARC DOMAIN DISEASE RESISTANCE PROTEIN"/>
    <property type="match status" value="1"/>
</dbReference>
<sequence>MADAIASTLLGVIFQKLTDEVLKKFARAQKIHSELDELQTTLRRIQALLNDASRKEISDESVGLWLNSLRHLAYDIDDVLDDVATKAMHHELTHGSGAITGKVRKLIVPTCCKKFSLSHRLRPKLDGINKKLQNLENQKGDLGLIVTHEKQKNTNRGNETSLPELDVVGREREKEKLINKLLESDESSKENFRIVPIVGMGGIGKTTLARLLYNDTKVKGGFELCAWVCVSDDFDISKITKTIYHALPGEPKEFQDLNQLQGALKEKIKDKQFLLVVDDVWNENYDDWEILVRPFHSCAPRSRIIITTRKEQLLKKLGFDHLDHLESLSNKDALSLLALHALGVDHFDSHPRLRPKGEGILGKCGGLPLALKVIGRLLRTKEDEEDWDDVLNSEIWNLENSKEIVPALRLSYNDLSIDLKQLFAYCSLFPKDFLFDKEELVLLWMAEGYLNQSHTNKPPEHLGHEYFDKLLSRSFFQHAPDNESFFMMHDLINDLAKLVAGEYFLRLEKHTEIMDKALAKYHHMSFIREEYVGFQKFEAFERAKSLRTFLSVYVGVEQSKDTFYLSNKILDDVISRLLLLRVLSLSHFNITEVPEFIGNLKHLRYLNLSKTNIEVIPESVGSLYNLQTLILFGCNNLTQLPKSFTKLKKLRHFNIKDTPLLKKLPMGIGELRSLRTLSKIIIGGEAAFAITELKGLENLYGELSIEGLHNVQSARHAYEVNLSQRSLTKLELKWDDGSQRGSLVTEILNELKPNADTLKSLRIKLYAGIKFPCWVGDPSFHQLGFVSIHGCRKCTSLPPLWQLPSLKKLSIRDMDEVKVICMTVPFPSLEILWFDSMAGWEVWSTNNEVLDVVFPCLRYLCINNCPKLSDVSLDTLPLLRLLGIYGCGVGVLRSVVCSASSITSLNIAFIGGLTDEVWRGVTKYLEEVEKVCLISCDEIRYLWESEAEISKVLVNLKKLSVKYCDNLLSLGEKEEEEEDHFGCNFLSSLVTLSIRNCKKIERCCCPNNIERLKIKDCESLSHLSFSTMTTQEGAQKLKLFELEDCENLMEKIDNIGIPMLEDVYIYRWTNLKSIIQLGNFIHLTCMMIEQCPSIETFPYVQLSTLNLLEFLVIRNCPNMDPSFPCGLWPPNLAYLGIGGLKKPMLDWGHQNFPSSLVNLMLVGDEEDVSSFNQLSHLLPSSLSQLRIFSFDKLESVSMGLQHLTSLQHLEIRDCPKITHLPEETVLSSLLSLRIAGCPKLEKRCNGRGSHYWPRISHIPKIQFNYRYVVV</sequence>
<evidence type="ECO:0000256" key="1">
    <source>
        <dbReference type="ARBA" id="ARBA00022614"/>
    </source>
</evidence>
<evidence type="ECO:0000256" key="3">
    <source>
        <dbReference type="ARBA" id="ARBA00022741"/>
    </source>
</evidence>
<keyword evidence="3" id="KW-0547">Nucleotide-binding</keyword>
<dbReference type="FunFam" id="3.40.50.300:FF:001091">
    <property type="entry name" value="Probable disease resistance protein At1g61300"/>
    <property type="match status" value="1"/>
</dbReference>
<dbReference type="Gene3D" id="3.80.10.10">
    <property type="entry name" value="Ribonuclease Inhibitor"/>
    <property type="match status" value="3"/>
</dbReference>
<evidence type="ECO:0000256" key="4">
    <source>
        <dbReference type="ARBA" id="ARBA00022821"/>
    </source>
</evidence>
<gene>
    <name evidence="11" type="ORF">QVD17_27882</name>
</gene>
<dbReference type="EMBL" id="JAUHHV010000007">
    <property type="protein sequence ID" value="KAK1418736.1"/>
    <property type="molecule type" value="Genomic_DNA"/>
</dbReference>
<evidence type="ECO:0000313" key="11">
    <source>
        <dbReference type="EMBL" id="KAK1418736.1"/>
    </source>
</evidence>
<evidence type="ECO:0000259" key="10">
    <source>
        <dbReference type="Pfam" id="PF25019"/>
    </source>
</evidence>
<dbReference type="Gene3D" id="3.40.50.300">
    <property type="entry name" value="P-loop containing nucleotide triphosphate hydrolases"/>
    <property type="match status" value="1"/>
</dbReference>
<evidence type="ECO:0000256" key="2">
    <source>
        <dbReference type="ARBA" id="ARBA00022737"/>
    </source>
</evidence>
<dbReference type="InterPro" id="IPR042197">
    <property type="entry name" value="Apaf_helical"/>
</dbReference>
<feature type="domain" description="NB-ARC" evidence="7">
    <location>
        <begin position="171"/>
        <end position="340"/>
    </location>
</feature>
<evidence type="ECO:0000259" key="9">
    <source>
        <dbReference type="Pfam" id="PF23559"/>
    </source>
</evidence>
<dbReference type="SUPFAM" id="SSF52540">
    <property type="entry name" value="P-loop containing nucleoside triphosphate hydrolases"/>
    <property type="match status" value="1"/>
</dbReference>
<dbReference type="Proteomes" id="UP001229421">
    <property type="component" value="Unassembled WGS sequence"/>
</dbReference>
<evidence type="ECO:0000259" key="8">
    <source>
        <dbReference type="Pfam" id="PF18052"/>
    </source>
</evidence>
<dbReference type="InterPro" id="IPR032675">
    <property type="entry name" value="LRR_dom_sf"/>
</dbReference>